<dbReference type="InterPro" id="IPR027417">
    <property type="entry name" value="P-loop_NTPase"/>
</dbReference>
<accession>A0A364KTC2</accession>
<dbReference type="OrthoDB" id="3801254at2759"/>
<name>A0A364KTC2_TALAM</name>
<dbReference type="EMBL" id="MIKG01000004">
    <property type="protein sequence ID" value="RAO66804.1"/>
    <property type="molecule type" value="Genomic_DNA"/>
</dbReference>
<proteinExistence type="predicted"/>
<evidence type="ECO:0000256" key="1">
    <source>
        <dbReference type="ARBA" id="ARBA00022741"/>
    </source>
</evidence>
<dbReference type="GO" id="GO:0005524">
    <property type="term" value="F:ATP binding"/>
    <property type="evidence" value="ECO:0007669"/>
    <property type="project" value="InterPro"/>
</dbReference>
<protein>
    <recommendedName>
        <fullName evidence="4">SNF2 N-terminal domain-containing protein</fullName>
    </recommendedName>
</protein>
<dbReference type="InterPro" id="IPR038718">
    <property type="entry name" value="SNF2-like_sf"/>
</dbReference>
<feature type="domain" description="SNF2 N-terminal" evidence="4">
    <location>
        <begin position="618"/>
        <end position="698"/>
    </location>
</feature>
<dbReference type="InterPro" id="IPR000330">
    <property type="entry name" value="SNF2_N"/>
</dbReference>
<dbReference type="STRING" id="1196081.A0A364KTC2"/>
<keyword evidence="1" id="KW-0547">Nucleotide-binding</keyword>
<keyword evidence="2" id="KW-0067">ATP-binding</keyword>
<keyword evidence="6" id="KW-1185">Reference proteome</keyword>
<dbReference type="Pfam" id="PF00176">
    <property type="entry name" value="SNF2-rel_dom"/>
    <property type="match status" value="1"/>
</dbReference>
<comment type="caution">
    <text evidence="5">The sequence shown here is derived from an EMBL/GenBank/DDBJ whole genome shotgun (WGS) entry which is preliminary data.</text>
</comment>
<gene>
    <name evidence="5" type="ORF">BHQ10_002816</name>
</gene>
<dbReference type="Gene3D" id="3.40.50.10810">
    <property type="entry name" value="Tandem AAA-ATPase domain"/>
    <property type="match status" value="1"/>
</dbReference>
<dbReference type="RefSeq" id="XP_040731320.1">
    <property type="nucleotide sequence ID" value="XM_040875003.1"/>
</dbReference>
<feature type="compositionally biased region" description="Polar residues" evidence="3">
    <location>
        <begin position="1"/>
        <end position="14"/>
    </location>
</feature>
<feature type="region of interest" description="Disordered" evidence="3">
    <location>
        <begin position="1"/>
        <end position="41"/>
    </location>
</feature>
<evidence type="ECO:0000256" key="2">
    <source>
        <dbReference type="ARBA" id="ARBA00022840"/>
    </source>
</evidence>
<dbReference type="Proteomes" id="UP000249363">
    <property type="component" value="Unassembled WGS sequence"/>
</dbReference>
<dbReference type="AlphaFoldDB" id="A0A364KTC2"/>
<evidence type="ECO:0000256" key="3">
    <source>
        <dbReference type="SAM" id="MobiDB-lite"/>
    </source>
</evidence>
<evidence type="ECO:0000259" key="4">
    <source>
        <dbReference type="Pfam" id="PF00176"/>
    </source>
</evidence>
<reference evidence="5 6" key="1">
    <citation type="journal article" date="2017" name="Biotechnol. Biofuels">
        <title>Differential beta-glucosidase expression as a function of carbon source availability in Talaromyces amestolkiae: a genomic and proteomic approach.</title>
        <authorList>
            <person name="de Eugenio L.I."/>
            <person name="Mendez-Liter J.A."/>
            <person name="Nieto-Dominguez M."/>
            <person name="Alonso L."/>
            <person name="Gil-Munoz J."/>
            <person name="Barriuso J."/>
            <person name="Prieto A."/>
            <person name="Martinez M.J."/>
        </authorList>
    </citation>
    <scope>NUCLEOTIDE SEQUENCE [LARGE SCALE GENOMIC DNA]</scope>
    <source>
        <strain evidence="5 6">CIB</strain>
    </source>
</reference>
<sequence>MASKRGSSSDQGPSETKKVRKGITGKDAINDCPGRSSDPSTFIETEGNEQKTAAYVGYSQVAHLRQLVISWPLMKSYPRFDAVCRGLSRKSAFLLILSNEDAYTGVKPDQKWPLGDNPDSTIRSRHIAAILLDVEKDLKDFRFAPATNASKNSRFRNEFTQKYPDLTIATYNRKCPPPELGPLEKEHRLESINRCWALLRYMRNCIQSKCWDSRFGNDGVTVKVSVAPSHIPGWMRAADTLNPPEIAPQGEVATADNATPIVVTVVWERTKKFVGYDELMTVLETAEEKEITIPDDIYQLPTNADPRLFKTIFQFKDCLRRLYRCPEIGMDIRRLHLQYTITSSEEQRMVNILIGDWDKTLSIFDNKDFSSFTVKVLFAAVEDNSVSLFESFEPLPALASFFTTAESDVTVNVQNVNKNLIEYLESIPASNSDEVGLPPEPKAFDNKNDFLAYYSGFDVETEEGKRSFQLKVLSNLSGNANSATVTQEKLPRDLANADRQIISNIQEAIRHDSIEEESYDEKNDKLMQAQYYTMQRAFSGTQRRAGPPLDVCMRLLLATKQPNGLYKSELLKDFVKSELYNYQLCGAVGVVLKLYGYVDAELLLAGTGQLDHPQAADVRVAASQLRDICIHGALLADETGFGKTKQALLAAVLHTFLYTEFDDDGEQCYRPILIVLPPTLIRQWAVEIFNEWPLFRVFLSYEDMTLRSSVDIDQIPHIAMR</sequence>
<dbReference type="SUPFAM" id="SSF52540">
    <property type="entry name" value="P-loop containing nucleoside triphosphate hydrolases"/>
    <property type="match status" value="1"/>
</dbReference>
<evidence type="ECO:0000313" key="5">
    <source>
        <dbReference type="EMBL" id="RAO66804.1"/>
    </source>
</evidence>
<evidence type="ECO:0000313" key="6">
    <source>
        <dbReference type="Proteomes" id="UP000249363"/>
    </source>
</evidence>
<dbReference type="GeneID" id="63792032"/>
<organism evidence="5 6">
    <name type="scientific">Talaromyces amestolkiae</name>
    <dbReference type="NCBI Taxonomy" id="1196081"/>
    <lineage>
        <taxon>Eukaryota</taxon>
        <taxon>Fungi</taxon>
        <taxon>Dikarya</taxon>
        <taxon>Ascomycota</taxon>
        <taxon>Pezizomycotina</taxon>
        <taxon>Eurotiomycetes</taxon>
        <taxon>Eurotiomycetidae</taxon>
        <taxon>Eurotiales</taxon>
        <taxon>Trichocomaceae</taxon>
        <taxon>Talaromyces</taxon>
        <taxon>Talaromyces sect. Talaromyces</taxon>
    </lineage>
</organism>